<accession>A0A1D1UUC7</accession>
<dbReference type="PANTHER" id="PTHR14027">
    <property type="entry name" value="RNA POLYMERASE-ASSOCIATED PROTEIN CTR9"/>
    <property type="match status" value="1"/>
</dbReference>
<feature type="repeat" description="TPR" evidence="3">
    <location>
        <begin position="424"/>
        <end position="457"/>
    </location>
</feature>
<organism evidence="5 6">
    <name type="scientific">Ramazzottius varieornatus</name>
    <name type="common">Water bear</name>
    <name type="synonym">Tardigrade</name>
    <dbReference type="NCBI Taxonomy" id="947166"/>
    <lineage>
        <taxon>Eukaryota</taxon>
        <taxon>Metazoa</taxon>
        <taxon>Ecdysozoa</taxon>
        <taxon>Tardigrada</taxon>
        <taxon>Eutardigrada</taxon>
        <taxon>Parachela</taxon>
        <taxon>Hypsibioidea</taxon>
        <taxon>Ramazzottiidae</taxon>
        <taxon>Ramazzottius</taxon>
    </lineage>
</organism>
<proteinExistence type="predicted"/>
<sequence>MEQTGSSHSDPMTLRLEATSCYERGDYAGCLEYLKQLLRDYSDISPEHRLAMGNCFFKLGNLTKAALAYQRTLQLDTSSEGARVGLAAIKFLQGHTEESLASFYALLSSGGSDTCMQLGFLCDDLCAAEDIEAVCELADVVFSCRQPNQLKGRIAYRVGRRFHDQNEFSSAAVYYEAAVHWMGDHNSLALFGLGQAHIYKNQFQKAVCCFQQLLATHPENADVLRLLGFTHFRLNSTAEARRSLEEFLRASPGDGDVLLVLAQVCERDDQPRALKYSLELLGKYEKSKISPPVELLNNISTLYFVLRDFHNSRKFSDLAFGAMIQANGECRASEATLLYNSARIYEALGELEAAGDEYAIVLQVRCLVRLLLASVNSLLFLLFQEHPHYIDACVRLAQLEFRAGNSVRARAFLDSALGMNPSNSSLLVLKGDFLMAEKKLEEAHDNYEQALRSGPDARNDIFTMLKFGNACLELFHGENSPTVKNEWAQTAYTTFRKVLEIDPTTPYAVNGMGVILANNGDVGLEMFKLVQETSPAYADAWLNAGNVFSTRKDFEKAVEMYSQAVQIEPENPVFVALMSRAQFNLANVLKTAAVATLRKGQTGTVISVDELSQAIKDLESAQVFFQSLSLSDRPDRAKSADRALRESNVCSEILKRSVPQMERALEVSVQETKVTKAAVGLVEGVAEQTSPRVGKRTATQISGTGKGKMARQSVQAKEFLEKRSRKYAQLEDLPNDPAPKVMGAPQREPQRKRAKAVVGDEIERRRRKIAERKRREQEIEKIMLSSEDECVTARKRPARRKPLDLTAIQIRRRPPAGQKSSHAEDASSSAVYASESENYPPLSLSISSAGSAEHVPVNPPEEAKNPEMIPVKQLTKTNSDESHPEAVFAVPLVPKRHFSDGDDVIPTTKATASSSLSPSQQLSQASTREEKSKIMKAEPDEIVKRSNCCSESESRKRRGSAHVVSSSESTCA</sequence>
<feature type="compositionally biased region" description="Low complexity" evidence="4">
    <location>
        <begin position="826"/>
        <end position="837"/>
    </location>
</feature>
<feature type="repeat" description="TPR" evidence="3">
    <location>
        <begin position="538"/>
        <end position="571"/>
    </location>
</feature>
<feature type="region of interest" description="Disordered" evidence="4">
    <location>
        <begin position="690"/>
        <end position="712"/>
    </location>
</feature>
<feature type="compositionally biased region" description="Polar residues" evidence="4">
    <location>
        <begin position="963"/>
        <end position="972"/>
    </location>
</feature>
<dbReference type="InterPro" id="IPR031101">
    <property type="entry name" value="Ctr9"/>
</dbReference>
<feature type="compositionally biased region" description="Low complexity" evidence="4">
    <location>
        <begin position="906"/>
        <end position="926"/>
    </location>
</feature>
<dbReference type="GO" id="GO:0006355">
    <property type="term" value="P:regulation of DNA-templated transcription"/>
    <property type="evidence" value="ECO:0007669"/>
    <property type="project" value="InterPro"/>
</dbReference>
<dbReference type="PANTHER" id="PTHR14027:SF2">
    <property type="entry name" value="RNA POLYMERASE-ASSOCIATED PROTEIN CTR9 HOMOLOG"/>
    <property type="match status" value="1"/>
</dbReference>
<feature type="region of interest" description="Disordered" evidence="4">
    <location>
        <begin position="790"/>
        <end position="972"/>
    </location>
</feature>
<feature type="compositionally biased region" description="Polar residues" evidence="4">
    <location>
        <begin position="690"/>
        <end position="703"/>
    </location>
</feature>
<dbReference type="SMART" id="SM00028">
    <property type="entry name" value="TPR"/>
    <property type="match status" value="7"/>
</dbReference>
<dbReference type="GO" id="GO:0000993">
    <property type="term" value="F:RNA polymerase II complex binding"/>
    <property type="evidence" value="ECO:0007669"/>
    <property type="project" value="TreeGrafter"/>
</dbReference>
<evidence type="ECO:0000256" key="4">
    <source>
        <dbReference type="SAM" id="MobiDB-lite"/>
    </source>
</evidence>
<dbReference type="GO" id="GO:0006368">
    <property type="term" value="P:transcription elongation by RNA polymerase II"/>
    <property type="evidence" value="ECO:0007669"/>
    <property type="project" value="TreeGrafter"/>
</dbReference>
<dbReference type="Pfam" id="PF00515">
    <property type="entry name" value="TPR_1"/>
    <property type="match status" value="1"/>
</dbReference>
<evidence type="ECO:0000313" key="6">
    <source>
        <dbReference type="Proteomes" id="UP000186922"/>
    </source>
</evidence>
<keyword evidence="2 3" id="KW-0802">TPR repeat</keyword>
<feature type="region of interest" description="Disordered" evidence="4">
    <location>
        <begin position="730"/>
        <end position="759"/>
    </location>
</feature>
<keyword evidence="1" id="KW-0677">Repeat</keyword>
<dbReference type="EMBL" id="BDGG01000002">
    <property type="protein sequence ID" value="GAU93276.1"/>
    <property type="molecule type" value="Genomic_DNA"/>
</dbReference>
<dbReference type="OrthoDB" id="343875at2759"/>
<dbReference type="InterPro" id="IPR019734">
    <property type="entry name" value="TPR_rpt"/>
</dbReference>
<evidence type="ECO:0000256" key="2">
    <source>
        <dbReference type="ARBA" id="ARBA00022803"/>
    </source>
</evidence>
<evidence type="ECO:0000256" key="3">
    <source>
        <dbReference type="PROSITE-ProRule" id="PRU00339"/>
    </source>
</evidence>
<dbReference type="Gene3D" id="1.25.40.10">
    <property type="entry name" value="Tetratricopeptide repeat domain"/>
    <property type="match status" value="3"/>
</dbReference>
<feature type="repeat" description="TPR" evidence="3">
    <location>
        <begin position="46"/>
        <end position="79"/>
    </location>
</feature>
<comment type="caution">
    <text evidence="5">The sequence shown here is derived from an EMBL/GenBank/DDBJ whole genome shotgun (WGS) entry which is preliminary data.</text>
</comment>
<dbReference type="SUPFAM" id="SSF81901">
    <property type="entry name" value="HCP-like"/>
    <property type="match status" value="1"/>
</dbReference>
<feature type="compositionally biased region" description="Basic and acidic residues" evidence="4">
    <location>
        <begin position="927"/>
        <end position="944"/>
    </location>
</feature>
<evidence type="ECO:0000313" key="5">
    <source>
        <dbReference type="EMBL" id="GAU93276.1"/>
    </source>
</evidence>
<protein>
    <submittedName>
        <fullName evidence="5">Uncharacterized protein</fullName>
    </submittedName>
</protein>
<keyword evidence="6" id="KW-1185">Reference proteome</keyword>
<dbReference type="InterPro" id="IPR011990">
    <property type="entry name" value="TPR-like_helical_dom_sf"/>
</dbReference>
<dbReference type="AlphaFoldDB" id="A0A1D1UUC7"/>
<name>A0A1D1UUC7_RAMVA</name>
<dbReference type="Pfam" id="PF13371">
    <property type="entry name" value="TPR_9"/>
    <property type="match status" value="1"/>
</dbReference>
<dbReference type="STRING" id="947166.A0A1D1UUC7"/>
<gene>
    <name evidence="5" type="primary">RvY_05241</name>
    <name evidence="5" type="synonym">RvY_05241.1</name>
    <name evidence="5" type="ORF">RvY_05241-1</name>
</gene>
<evidence type="ECO:0000256" key="1">
    <source>
        <dbReference type="ARBA" id="ARBA00022737"/>
    </source>
</evidence>
<dbReference type="Proteomes" id="UP000186922">
    <property type="component" value="Unassembled WGS sequence"/>
</dbReference>
<dbReference type="GO" id="GO:0016593">
    <property type="term" value="C:Cdc73/Paf1 complex"/>
    <property type="evidence" value="ECO:0007669"/>
    <property type="project" value="TreeGrafter"/>
</dbReference>
<dbReference type="PROSITE" id="PS50293">
    <property type="entry name" value="TPR_REGION"/>
    <property type="match status" value="1"/>
</dbReference>
<dbReference type="Pfam" id="PF13432">
    <property type="entry name" value="TPR_16"/>
    <property type="match status" value="2"/>
</dbReference>
<feature type="repeat" description="TPR" evidence="3">
    <location>
        <begin position="187"/>
        <end position="220"/>
    </location>
</feature>
<dbReference type="SUPFAM" id="SSF48452">
    <property type="entry name" value="TPR-like"/>
    <property type="match status" value="1"/>
</dbReference>
<dbReference type="PROSITE" id="PS50005">
    <property type="entry name" value="TPR"/>
    <property type="match status" value="4"/>
</dbReference>
<reference evidence="5 6" key="1">
    <citation type="journal article" date="2016" name="Nat. Commun.">
        <title>Extremotolerant tardigrade genome and improved radiotolerance of human cultured cells by tardigrade-unique protein.</title>
        <authorList>
            <person name="Hashimoto T."/>
            <person name="Horikawa D.D."/>
            <person name="Saito Y."/>
            <person name="Kuwahara H."/>
            <person name="Kozuka-Hata H."/>
            <person name="Shin-I T."/>
            <person name="Minakuchi Y."/>
            <person name="Ohishi K."/>
            <person name="Motoyama A."/>
            <person name="Aizu T."/>
            <person name="Enomoto A."/>
            <person name="Kondo K."/>
            <person name="Tanaka S."/>
            <person name="Hara Y."/>
            <person name="Koshikawa S."/>
            <person name="Sagara H."/>
            <person name="Miura T."/>
            <person name="Yokobori S."/>
            <person name="Miyagawa K."/>
            <person name="Suzuki Y."/>
            <person name="Kubo T."/>
            <person name="Oyama M."/>
            <person name="Kohara Y."/>
            <person name="Fujiyama A."/>
            <person name="Arakawa K."/>
            <person name="Katayama T."/>
            <person name="Toyoda A."/>
            <person name="Kunieda T."/>
        </authorList>
    </citation>
    <scope>NUCLEOTIDE SEQUENCE [LARGE SCALE GENOMIC DNA]</scope>
    <source>
        <strain evidence="5 6">YOKOZUNA-1</strain>
    </source>
</reference>